<reference evidence="1 2" key="1">
    <citation type="submission" date="2018-11" db="EMBL/GenBank/DDBJ databases">
        <authorList>
            <consortium name="Pathogen Informatics"/>
        </authorList>
    </citation>
    <scope>NUCLEOTIDE SEQUENCE [LARGE SCALE GENOMIC DNA]</scope>
</reference>
<evidence type="ECO:0000313" key="1">
    <source>
        <dbReference type="EMBL" id="VDM77791.1"/>
    </source>
</evidence>
<dbReference type="OrthoDB" id="5886403at2759"/>
<dbReference type="Proteomes" id="UP000270094">
    <property type="component" value="Unassembled WGS sequence"/>
</dbReference>
<accession>A0A3P7IXV1</accession>
<dbReference type="AlphaFoldDB" id="A0A3P7IXV1"/>
<name>A0A3P7IXV1_STRVU</name>
<protein>
    <submittedName>
        <fullName evidence="1">Uncharacterized protein</fullName>
    </submittedName>
</protein>
<evidence type="ECO:0000313" key="2">
    <source>
        <dbReference type="Proteomes" id="UP000270094"/>
    </source>
</evidence>
<gene>
    <name evidence="1" type="ORF">SVUK_LOCUS12789</name>
</gene>
<proteinExistence type="predicted"/>
<dbReference type="EMBL" id="UYYB01100154">
    <property type="protein sequence ID" value="VDM77791.1"/>
    <property type="molecule type" value="Genomic_DNA"/>
</dbReference>
<organism evidence="1 2">
    <name type="scientific">Strongylus vulgaris</name>
    <name type="common">Blood worm</name>
    <dbReference type="NCBI Taxonomy" id="40348"/>
    <lineage>
        <taxon>Eukaryota</taxon>
        <taxon>Metazoa</taxon>
        <taxon>Ecdysozoa</taxon>
        <taxon>Nematoda</taxon>
        <taxon>Chromadorea</taxon>
        <taxon>Rhabditida</taxon>
        <taxon>Rhabditina</taxon>
        <taxon>Rhabditomorpha</taxon>
        <taxon>Strongyloidea</taxon>
        <taxon>Strongylidae</taxon>
        <taxon>Strongylus</taxon>
    </lineage>
</organism>
<sequence length="127" mass="13861">MVTLACMAIKNEHSIGGPSKPHFHAQCDACPGIYVANCNGLKDRKQCYTGAQAHVHREDTGRSCTMDFACPPGTTRYIYEAVGKGYVKASTSPITCRNEGPGFHWTTMLAPPFEDAFVKHVSCFSET</sequence>
<keyword evidence="2" id="KW-1185">Reference proteome</keyword>